<sequence>MISNKNDVHKPELDVLEGAEPKSKRKTVTKIVFKIEIDKLNV</sequence>
<dbReference type="AlphaFoldDB" id="A0AB39V1S2"/>
<dbReference type="KEGG" id="lala:AB8B28_06860"/>
<feature type="compositionally biased region" description="Basic and acidic residues" evidence="1">
    <location>
        <begin position="1"/>
        <end position="13"/>
    </location>
</feature>
<proteinExistence type="predicted"/>
<name>A0AB39V1S2_9FUSO</name>
<feature type="region of interest" description="Disordered" evidence="1">
    <location>
        <begin position="1"/>
        <end position="22"/>
    </location>
</feature>
<dbReference type="RefSeq" id="WP_369714902.1">
    <property type="nucleotide sequence ID" value="NZ_CP165647.1"/>
</dbReference>
<organism evidence="2">
    <name type="scientific">Leptotrichia alba</name>
    <dbReference type="NCBI Taxonomy" id="3239304"/>
    <lineage>
        <taxon>Bacteria</taxon>
        <taxon>Fusobacteriati</taxon>
        <taxon>Fusobacteriota</taxon>
        <taxon>Fusobacteriia</taxon>
        <taxon>Fusobacteriales</taxon>
        <taxon>Leptotrichiaceae</taxon>
        <taxon>Leptotrichia</taxon>
    </lineage>
</organism>
<reference evidence="2" key="1">
    <citation type="submission" date="2024-07" db="EMBL/GenBank/DDBJ databases">
        <authorList>
            <person name="Li X.-J."/>
            <person name="Wang X."/>
        </authorList>
    </citation>
    <scope>NUCLEOTIDE SEQUENCE</scope>
    <source>
        <strain evidence="2">HSP-536</strain>
    </source>
</reference>
<dbReference type="EMBL" id="CP165647">
    <property type="protein sequence ID" value="XDU61381.1"/>
    <property type="molecule type" value="Genomic_DNA"/>
</dbReference>
<gene>
    <name evidence="2" type="ORF">AB8B28_06860</name>
</gene>
<evidence type="ECO:0000256" key="1">
    <source>
        <dbReference type="SAM" id="MobiDB-lite"/>
    </source>
</evidence>
<accession>A0AB39V1S2</accession>
<evidence type="ECO:0000313" key="2">
    <source>
        <dbReference type="EMBL" id="XDU61381.1"/>
    </source>
</evidence>
<protein>
    <submittedName>
        <fullName evidence="2">Uncharacterized protein</fullName>
    </submittedName>
</protein>